<proteinExistence type="predicted"/>
<dbReference type="EMBL" id="BAAAIZ010000006">
    <property type="protein sequence ID" value="GAA1415323.1"/>
    <property type="molecule type" value="Genomic_DNA"/>
</dbReference>
<gene>
    <name evidence="1" type="ORF">GCM10009601_04760</name>
</gene>
<evidence type="ECO:0000313" key="2">
    <source>
        <dbReference type="Proteomes" id="UP001500973"/>
    </source>
</evidence>
<sequence length="331" mass="33527">MDVSVLQREVCDKRCVGSALGCGRVRRSVRAGDVGGVALGVVDGGVVQYGRVGELPGAAGVGGDRVGGGEADGGRCGQRGPDVAERVAGAQPGRQVAGLTRCLLEAADAQADDGEAELVGVHLPERLYGGLADSVEPVGAHRFARVGAVSGGVEAGHTVAAGQDDARDAGASCGLQDVVRAEHIDFEQVGQGRLVGDTAQVQDAVGARECRLHGGGVPQVDGVDDLVAGLLPEGHPVEQHQAGDLVAQRGPHGGADGPRGTRDGHRHLLHCVPPPFSTVPPPSSVPTAPHPLALPARPCRPAPAGPPLPARPCRSVRAARPVPAWRMSPGC</sequence>
<organism evidence="1 2">
    <name type="scientific">Streptomyces thermospinosisporus</name>
    <dbReference type="NCBI Taxonomy" id="161482"/>
    <lineage>
        <taxon>Bacteria</taxon>
        <taxon>Bacillati</taxon>
        <taxon>Actinomycetota</taxon>
        <taxon>Actinomycetes</taxon>
        <taxon>Kitasatosporales</taxon>
        <taxon>Streptomycetaceae</taxon>
        <taxon>Streptomyces</taxon>
    </lineage>
</organism>
<reference evidence="1 2" key="1">
    <citation type="journal article" date="2019" name="Int. J. Syst. Evol. Microbiol.">
        <title>The Global Catalogue of Microorganisms (GCM) 10K type strain sequencing project: providing services to taxonomists for standard genome sequencing and annotation.</title>
        <authorList>
            <consortium name="The Broad Institute Genomics Platform"/>
            <consortium name="The Broad Institute Genome Sequencing Center for Infectious Disease"/>
            <person name="Wu L."/>
            <person name="Ma J."/>
        </authorList>
    </citation>
    <scope>NUCLEOTIDE SEQUENCE [LARGE SCALE GENOMIC DNA]</scope>
    <source>
        <strain evidence="1 2">JCM 11756</strain>
    </source>
</reference>
<accession>A0ABN1YNT0</accession>
<evidence type="ECO:0000313" key="1">
    <source>
        <dbReference type="EMBL" id="GAA1415323.1"/>
    </source>
</evidence>
<name>A0ABN1YNT0_9ACTN</name>
<protein>
    <submittedName>
        <fullName evidence="1">Uncharacterized protein</fullName>
    </submittedName>
</protein>
<dbReference type="Proteomes" id="UP001500973">
    <property type="component" value="Unassembled WGS sequence"/>
</dbReference>
<comment type="caution">
    <text evidence="1">The sequence shown here is derived from an EMBL/GenBank/DDBJ whole genome shotgun (WGS) entry which is preliminary data.</text>
</comment>
<keyword evidence="2" id="KW-1185">Reference proteome</keyword>